<evidence type="ECO:0000256" key="7">
    <source>
        <dbReference type="SAM" id="SignalP"/>
    </source>
</evidence>
<dbReference type="GO" id="GO:0043657">
    <property type="term" value="C:host cell"/>
    <property type="evidence" value="ECO:0007669"/>
    <property type="project" value="UniProtKB-SubCell"/>
</dbReference>
<gene>
    <name evidence="9" type="ORF">PF008_g15281</name>
</gene>
<dbReference type="EMBL" id="QXFY01000985">
    <property type="protein sequence ID" value="KAE9331741.1"/>
    <property type="molecule type" value="Genomic_DNA"/>
</dbReference>
<evidence type="ECO:0000313" key="10">
    <source>
        <dbReference type="Proteomes" id="UP000486351"/>
    </source>
</evidence>
<keyword evidence="6" id="KW-0843">Virulence</keyword>
<evidence type="ECO:0000256" key="5">
    <source>
        <dbReference type="ARBA" id="ARBA00022729"/>
    </source>
</evidence>
<dbReference type="Proteomes" id="UP000486351">
    <property type="component" value="Unassembled WGS sequence"/>
</dbReference>
<dbReference type="AlphaFoldDB" id="A0A6G0RFX8"/>
<evidence type="ECO:0000313" key="9">
    <source>
        <dbReference type="EMBL" id="KAE9331741.1"/>
    </source>
</evidence>
<keyword evidence="4" id="KW-0964">Secreted</keyword>
<feature type="domain" description="RxLR effector PexRD54 WY" evidence="8">
    <location>
        <begin position="175"/>
        <end position="214"/>
    </location>
</feature>
<evidence type="ECO:0000259" key="8">
    <source>
        <dbReference type="Pfam" id="PF22748"/>
    </source>
</evidence>
<evidence type="ECO:0000256" key="1">
    <source>
        <dbReference type="ARBA" id="ARBA00004340"/>
    </source>
</evidence>
<comment type="caution">
    <text evidence="9">The sequence shown here is derived from an EMBL/GenBank/DDBJ whole genome shotgun (WGS) entry which is preliminary data.</text>
</comment>
<dbReference type="Pfam" id="PF22748">
    <property type="entry name" value="PexRD54_WY"/>
    <property type="match status" value="1"/>
</dbReference>
<dbReference type="GO" id="GO:0005576">
    <property type="term" value="C:extracellular region"/>
    <property type="evidence" value="ECO:0007669"/>
    <property type="project" value="UniProtKB-SubCell"/>
</dbReference>
<name>A0A6G0RFX8_9STRA</name>
<proteinExistence type="inferred from homology"/>
<dbReference type="InterPro" id="IPR031825">
    <property type="entry name" value="RXLR"/>
</dbReference>
<accession>A0A6G0RFX8</accession>
<reference evidence="9 10" key="1">
    <citation type="submission" date="2018-09" db="EMBL/GenBank/DDBJ databases">
        <title>Genomic investigation of the strawberry pathogen Phytophthora fragariae indicates pathogenicity is determined by transcriptional variation in three key races.</title>
        <authorList>
            <person name="Adams T.M."/>
            <person name="Armitage A.D."/>
            <person name="Sobczyk M.K."/>
            <person name="Bates H.J."/>
            <person name="Dunwell J.M."/>
            <person name="Nellist C.F."/>
            <person name="Harrison R.J."/>
        </authorList>
    </citation>
    <scope>NUCLEOTIDE SEQUENCE [LARGE SCALE GENOMIC DNA]</scope>
    <source>
        <strain evidence="9 10">NOV-77</strain>
    </source>
</reference>
<dbReference type="InterPro" id="IPR054463">
    <property type="entry name" value="PexRD54_WY"/>
</dbReference>
<sequence>MARKCCFAVLTTAVTLLICFAAVTEVTASGLAKSFSAGAFREDKNGVQTHRRLRSNVWTTVEEDDDSSEERGLDKIPGVAKIVEKLTPDKQKAANKLFTKLKLHETTSDLFESPNFHKWIKSVTKAYKKTPDAANAVIVSTITARYGDEALARMLVAAKEVPTTRNLATQLEEVQLANWLTSMKTADDVFKLLKLDDEGVNLFKNPVFSTWVSYATKLDDKNPDTLMFSVLKARYDDDVLADIFIAAKETRSTRRIAARQESILFAKWTSDGKTADDAFKLLKLNPNRDDFLESPAIGSWVSYVKMLGEDPYKLILATLSARYTDEGLASMLVVAKQDHITVSVAAKLEDALFNRWRAQGKSAESVFKLLNLNKAEDKIFESPMLRTWASYVRTLDKMNPDEAMFSVLKTRYGDEVLTDMLIASRKSGTARYDVSGLEEVLLKTWVSDGKTADDIFKLLRLDKDGDKVFESLNFDMWVSYVTKLDKKNPDKLMLSVLKTRYNDDRLQSMIITAQKVPQTKPFAARMQDELWISEGKTADDIFQLLKLNRENMFDSGELSTWVSYVTKLNKLDDRPDEFAVISELQERFGNAELAMMISAALIRSDPNKNIIKSLQTLQFKRWLADDIDPNRLSTVLTLGKFDSRSTGVFLNYVDFYRANK</sequence>
<comment type="subcellular location">
    <subcellularLocation>
        <location evidence="1">Host cell</location>
    </subcellularLocation>
    <subcellularLocation>
        <location evidence="2">Secreted</location>
    </subcellularLocation>
</comment>
<keyword evidence="5 7" id="KW-0732">Signal</keyword>
<feature type="signal peptide" evidence="7">
    <location>
        <begin position="1"/>
        <end position="28"/>
    </location>
</feature>
<evidence type="ECO:0000256" key="4">
    <source>
        <dbReference type="ARBA" id="ARBA00022525"/>
    </source>
</evidence>
<protein>
    <recommendedName>
        <fullName evidence="8">RxLR effector PexRD54 WY domain-containing protein</fullName>
    </recommendedName>
</protein>
<evidence type="ECO:0000256" key="3">
    <source>
        <dbReference type="ARBA" id="ARBA00010400"/>
    </source>
</evidence>
<feature type="chain" id="PRO_5026353156" description="RxLR effector PexRD54 WY domain-containing protein" evidence="7">
    <location>
        <begin position="29"/>
        <end position="660"/>
    </location>
</feature>
<organism evidence="9 10">
    <name type="scientific">Phytophthora fragariae</name>
    <dbReference type="NCBI Taxonomy" id="53985"/>
    <lineage>
        <taxon>Eukaryota</taxon>
        <taxon>Sar</taxon>
        <taxon>Stramenopiles</taxon>
        <taxon>Oomycota</taxon>
        <taxon>Peronosporomycetes</taxon>
        <taxon>Peronosporales</taxon>
        <taxon>Peronosporaceae</taxon>
        <taxon>Phytophthora</taxon>
    </lineage>
</organism>
<evidence type="ECO:0000256" key="6">
    <source>
        <dbReference type="ARBA" id="ARBA00023026"/>
    </source>
</evidence>
<evidence type="ECO:0000256" key="2">
    <source>
        <dbReference type="ARBA" id="ARBA00004613"/>
    </source>
</evidence>
<comment type="similarity">
    <text evidence="3">Belongs to the RxLR effector family.</text>
</comment>
<dbReference type="Pfam" id="PF16810">
    <property type="entry name" value="RXLR"/>
    <property type="match status" value="1"/>
</dbReference>